<feature type="domain" description="DUF4097" evidence="1">
    <location>
        <begin position="14"/>
        <end position="231"/>
    </location>
</feature>
<reference evidence="3" key="2">
    <citation type="submission" date="2010-01" db="EMBL/GenBank/DDBJ databases">
        <title>The complete genome of Conexibacter woesei DSM 14684.</title>
        <authorList>
            <consortium name="US DOE Joint Genome Institute (JGI-PGF)"/>
            <person name="Lucas S."/>
            <person name="Copeland A."/>
            <person name="Lapidus A."/>
            <person name="Glavina del Rio T."/>
            <person name="Dalin E."/>
            <person name="Tice H."/>
            <person name="Bruce D."/>
            <person name="Goodwin L."/>
            <person name="Pitluck S."/>
            <person name="Kyrpides N."/>
            <person name="Mavromatis K."/>
            <person name="Ivanova N."/>
            <person name="Mikhailova N."/>
            <person name="Chertkov O."/>
            <person name="Brettin T."/>
            <person name="Detter J.C."/>
            <person name="Han C."/>
            <person name="Larimer F."/>
            <person name="Land M."/>
            <person name="Hauser L."/>
            <person name="Markowitz V."/>
            <person name="Cheng J.-F."/>
            <person name="Hugenholtz P."/>
            <person name="Woyke T."/>
            <person name="Wu D."/>
            <person name="Pukall R."/>
            <person name="Steenblock K."/>
            <person name="Schneider S."/>
            <person name="Klenk H.-P."/>
            <person name="Eisen J.A."/>
        </authorList>
    </citation>
    <scope>NUCLEOTIDE SEQUENCE [LARGE SCALE GENOMIC DNA]</scope>
    <source>
        <strain evidence="3">DSM 14684 / CIP 108061 / JCM 11494 / NBRC 100937 / ID131577</strain>
    </source>
</reference>
<dbReference type="STRING" id="469383.Cwoe_1187"/>
<gene>
    <name evidence="2" type="ordered locus">Cwoe_1187</name>
</gene>
<dbReference type="eggNOG" id="COG3595">
    <property type="taxonomic scope" value="Bacteria"/>
</dbReference>
<proteinExistence type="predicted"/>
<dbReference type="EMBL" id="CP001854">
    <property type="protein sequence ID" value="ADB49616.1"/>
    <property type="molecule type" value="Genomic_DNA"/>
</dbReference>
<dbReference type="KEGG" id="cwo:Cwoe_1187"/>
<dbReference type="Proteomes" id="UP000008229">
    <property type="component" value="Chromosome"/>
</dbReference>
<name>D3FDP2_CONWI</name>
<organism evidence="2 3">
    <name type="scientific">Conexibacter woesei (strain DSM 14684 / CCUG 47730 / CIP 108061 / JCM 11494 / NBRC 100937 / ID131577)</name>
    <dbReference type="NCBI Taxonomy" id="469383"/>
    <lineage>
        <taxon>Bacteria</taxon>
        <taxon>Bacillati</taxon>
        <taxon>Actinomycetota</taxon>
        <taxon>Thermoleophilia</taxon>
        <taxon>Solirubrobacterales</taxon>
        <taxon>Conexibacteraceae</taxon>
        <taxon>Conexibacter</taxon>
    </lineage>
</organism>
<protein>
    <recommendedName>
        <fullName evidence="1">DUF4097 domain-containing protein</fullName>
    </recommendedName>
</protein>
<sequence>MPTFETPQPITATIDVAVGDVRISAGAGTVTVVEVRPSDASNDEDVNVAGLTRVEYADGKLLVKAPKPRGWLGRSRDGSVAVTVELPAGSHLDGRGQVTDFSCDGRYGDCRIKTGMGRIEIEQADVLNVKSGLGDISVDRATGHAEITPGSGDVRVRELDATAVIKNANGDTWVGAAGGDLRLKAANGDIAVDVAHAGIVAKSANGDVRVGEVARGSAVLETTLGDLEVGVRDGTAVWLDIRTRAGKVHNGLDAADAPDPSAEKVELRARTSAGSIVIRRTR</sequence>
<evidence type="ECO:0000313" key="2">
    <source>
        <dbReference type="EMBL" id="ADB49616.1"/>
    </source>
</evidence>
<dbReference type="Pfam" id="PF13349">
    <property type="entry name" value="DUF4097"/>
    <property type="match status" value="1"/>
</dbReference>
<dbReference type="RefSeq" id="WP_012932667.1">
    <property type="nucleotide sequence ID" value="NC_013739.1"/>
</dbReference>
<keyword evidence="3" id="KW-1185">Reference proteome</keyword>
<reference evidence="2 3" key="1">
    <citation type="journal article" date="2010" name="Stand. Genomic Sci.">
        <title>Complete genome sequence of Conexibacter woesei type strain (ID131577).</title>
        <authorList>
            <person name="Pukall R."/>
            <person name="Lapidus A."/>
            <person name="Glavina Del Rio T."/>
            <person name="Copeland A."/>
            <person name="Tice H."/>
            <person name="Cheng J.-F."/>
            <person name="Lucas S."/>
            <person name="Chen F."/>
            <person name="Nolan M."/>
            <person name="Bruce D."/>
            <person name="Goodwin L."/>
            <person name="Pitluck S."/>
            <person name="Mavromatis K."/>
            <person name="Ivanova N."/>
            <person name="Ovchinnikova G."/>
            <person name="Pati A."/>
            <person name="Chen A."/>
            <person name="Palaniappan K."/>
            <person name="Land M."/>
            <person name="Hauser L."/>
            <person name="Chang Y.-J."/>
            <person name="Jeffries C.D."/>
            <person name="Chain P."/>
            <person name="Meincke L."/>
            <person name="Sims D."/>
            <person name="Brettin T."/>
            <person name="Detter J.C."/>
            <person name="Rohde M."/>
            <person name="Goeker M."/>
            <person name="Bristow J."/>
            <person name="Eisen J.A."/>
            <person name="Markowitz V."/>
            <person name="Kyrpides N.C."/>
            <person name="Klenk H.-P."/>
            <person name="Hugenholtz P."/>
        </authorList>
    </citation>
    <scope>NUCLEOTIDE SEQUENCE [LARGE SCALE GENOMIC DNA]</scope>
    <source>
        <strain evidence="3">DSM 14684 / CIP 108061 / JCM 11494 / NBRC 100937 / ID131577</strain>
    </source>
</reference>
<accession>D3FDP2</accession>
<evidence type="ECO:0000259" key="1">
    <source>
        <dbReference type="Pfam" id="PF13349"/>
    </source>
</evidence>
<dbReference type="AlphaFoldDB" id="D3FDP2"/>
<dbReference type="HOGENOM" id="CLU_081211_1_0_11"/>
<dbReference type="OrthoDB" id="3252095at2"/>
<evidence type="ECO:0000313" key="3">
    <source>
        <dbReference type="Proteomes" id="UP000008229"/>
    </source>
</evidence>
<dbReference type="InterPro" id="IPR025164">
    <property type="entry name" value="Toastrack_DUF4097"/>
</dbReference>